<dbReference type="Pfam" id="PF03572">
    <property type="entry name" value="Peptidase_S41"/>
    <property type="match status" value="1"/>
</dbReference>
<reference evidence="8" key="1">
    <citation type="submission" date="2021-01" db="EMBL/GenBank/DDBJ databases">
        <authorList>
            <person name="Corre E."/>
            <person name="Pelletier E."/>
            <person name="Niang G."/>
            <person name="Scheremetjew M."/>
            <person name="Finn R."/>
            <person name="Kale V."/>
            <person name="Holt S."/>
            <person name="Cochrane G."/>
            <person name="Meng A."/>
            <person name="Brown T."/>
            <person name="Cohen L."/>
        </authorList>
    </citation>
    <scope>NUCLEOTIDE SEQUENCE</scope>
    <source>
        <strain evidence="8">308</strain>
    </source>
</reference>
<dbReference type="InterPro" id="IPR005151">
    <property type="entry name" value="Tail-specific_protease"/>
</dbReference>
<dbReference type="GO" id="GO:0008236">
    <property type="term" value="F:serine-type peptidase activity"/>
    <property type="evidence" value="ECO:0007669"/>
    <property type="project" value="UniProtKB-KW"/>
</dbReference>
<sequence length="656" mass="72185">MTLFENILSDLDARYVDAVDTRRLFETGVGAMLRSLDPYTEFENRKDAVAMNEMVTGKYAGVGLVIAERPVNEGKLDLKEETLKSLAVDAEDERSPFDAQKDDGFELDLDAAKSYLEAEDDDAVKPKTVAKTADKKKVQTEIRVVTAFEGYAFDAGMRPGDKLVAVDGTTIKGSTAEQVRLMLRGEPGTEVSVDFERDGVQGISNVQIPRRLVKIPDIKLTTFLGEKKEGIGYVQLSAFSGDTGAEMRQSILALQKAAERADPSAQGLRGLVVDLRGNPGGLLTSAVDVCSLLLPNGSDIVSARGRGFPGVLYRSRTEPLLDPATKLVVLVNGSTASAAEIVSGAVQDLDVGVILGAERTFGKGLVQNVENLPFDTALKFTVAKYYTPSGRCIQSTNYAEGGGSDAKDGKFVATKVEEKDKTEYFTRAGRRVQDGGGIEADVKVPTPKASALEVTLLRSDMFNRYAGEWTKTHKLRDNFAVNDETYRDFQNFVTQTQRDGRVRLESLYLGPLEVLKKELQQSGYTTSKKELEALQNNIVREMERDFVAYKKDIKEDLSTAILSRYLPSSMLLDRSLRTDVQVTAAYKLISNPSKFNKILARNSDGTPGRERGDLAMERARRKRDVARNVEEVRMGKMRGVNVGENFDGLPRLNINF</sequence>
<dbReference type="AlphaFoldDB" id="A0A7S1B4F4"/>
<organism evidence="8">
    <name type="scientific">Corethron hystrix</name>
    <dbReference type="NCBI Taxonomy" id="216773"/>
    <lineage>
        <taxon>Eukaryota</taxon>
        <taxon>Sar</taxon>
        <taxon>Stramenopiles</taxon>
        <taxon>Ochrophyta</taxon>
        <taxon>Bacillariophyta</taxon>
        <taxon>Coscinodiscophyceae</taxon>
        <taxon>Corethrophycidae</taxon>
        <taxon>Corethrales</taxon>
        <taxon>Corethraceae</taxon>
        <taxon>Corethron</taxon>
    </lineage>
</organism>
<gene>
    <name evidence="8" type="ORF">CHYS00102_LOCUS1103</name>
</gene>
<dbReference type="Gene3D" id="3.90.226.10">
    <property type="entry name" value="2-enoyl-CoA Hydratase, Chain A, domain 1"/>
    <property type="match status" value="1"/>
</dbReference>
<dbReference type="Gene3D" id="2.30.42.10">
    <property type="match status" value="1"/>
</dbReference>
<dbReference type="InterPro" id="IPR029045">
    <property type="entry name" value="ClpP/crotonase-like_dom_sf"/>
</dbReference>
<evidence type="ECO:0000256" key="5">
    <source>
        <dbReference type="SAM" id="MobiDB-lite"/>
    </source>
</evidence>
<dbReference type="InterPro" id="IPR041489">
    <property type="entry name" value="PDZ_6"/>
</dbReference>
<keyword evidence="3" id="KW-0378">Hydrolase</keyword>
<dbReference type="SMART" id="SM00245">
    <property type="entry name" value="TSPc"/>
    <property type="match status" value="1"/>
</dbReference>
<proteinExistence type="inferred from homology"/>
<feature type="domain" description="Tail specific protease" evidence="7">
    <location>
        <begin position="205"/>
        <end position="397"/>
    </location>
</feature>
<feature type="domain" description="PDZ" evidence="6">
    <location>
        <begin position="60"/>
        <end position="199"/>
    </location>
</feature>
<dbReference type="InterPro" id="IPR001478">
    <property type="entry name" value="PDZ"/>
</dbReference>
<dbReference type="GO" id="GO:0006508">
    <property type="term" value="P:proteolysis"/>
    <property type="evidence" value="ECO:0007669"/>
    <property type="project" value="UniProtKB-KW"/>
</dbReference>
<dbReference type="PANTHER" id="PTHR32060:SF22">
    <property type="entry name" value="CARBOXYL-TERMINAL-PROCESSING PEPTIDASE 3, CHLOROPLASTIC"/>
    <property type="match status" value="1"/>
</dbReference>
<evidence type="ECO:0000256" key="2">
    <source>
        <dbReference type="ARBA" id="ARBA00022670"/>
    </source>
</evidence>
<keyword evidence="4" id="KW-0720">Serine protease</keyword>
<dbReference type="CDD" id="cd06782">
    <property type="entry name" value="cpPDZ_CPP-like"/>
    <property type="match status" value="1"/>
</dbReference>
<evidence type="ECO:0008006" key="9">
    <source>
        <dbReference type="Google" id="ProtNLM"/>
    </source>
</evidence>
<dbReference type="InterPro" id="IPR036034">
    <property type="entry name" value="PDZ_sf"/>
</dbReference>
<dbReference type="PANTHER" id="PTHR32060">
    <property type="entry name" value="TAIL-SPECIFIC PROTEASE"/>
    <property type="match status" value="1"/>
</dbReference>
<dbReference type="InterPro" id="IPR004447">
    <property type="entry name" value="Peptidase_S41A"/>
</dbReference>
<dbReference type="SMART" id="SM00228">
    <property type="entry name" value="PDZ"/>
    <property type="match status" value="1"/>
</dbReference>
<name>A0A7S1B4F4_9STRA</name>
<evidence type="ECO:0000259" key="6">
    <source>
        <dbReference type="SMART" id="SM00228"/>
    </source>
</evidence>
<dbReference type="EMBL" id="HBFR01001766">
    <property type="protein sequence ID" value="CAD8873940.1"/>
    <property type="molecule type" value="Transcribed_RNA"/>
</dbReference>
<feature type="compositionally biased region" description="Basic and acidic residues" evidence="5">
    <location>
        <begin position="607"/>
        <end position="618"/>
    </location>
</feature>
<dbReference type="SUPFAM" id="SSF52096">
    <property type="entry name" value="ClpP/crotonase"/>
    <property type="match status" value="1"/>
</dbReference>
<protein>
    <recommendedName>
        <fullName evidence="9">PDZ domain-containing protein</fullName>
    </recommendedName>
</protein>
<evidence type="ECO:0000259" key="7">
    <source>
        <dbReference type="SMART" id="SM00245"/>
    </source>
</evidence>
<dbReference type="Pfam" id="PF17820">
    <property type="entry name" value="PDZ_6"/>
    <property type="match status" value="1"/>
</dbReference>
<feature type="region of interest" description="Disordered" evidence="5">
    <location>
        <begin position="600"/>
        <end position="620"/>
    </location>
</feature>
<keyword evidence="2" id="KW-0645">Protease</keyword>
<evidence type="ECO:0000313" key="8">
    <source>
        <dbReference type="EMBL" id="CAD8873940.1"/>
    </source>
</evidence>
<dbReference type="GO" id="GO:0004175">
    <property type="term" value="F:endopeptidase activity"/>
    <property type="evidence" value="ECO:0007669"/>
    <property type="project" value="TreeGrafter"/>
</dbReference>
<accession>A0A7S1B4F4</accession>
<comment type="similarity">
    <text evidence="1">Belongs to the peptidase S41A family.</text>
</comment>
<evidence type="ECO:0000256" key="1">
    <source>
        <dbReference type="ARBA" id="ARBA00009179"/>
    </source>
</evidence>
<evidence type="ECO:0000256" key="4">
    <source>
        <dbReference type="ARBA" id="ARBA00022825"/>
    </source>
</evidence>
<evidence type="ECO:0000256" key="3">
    <source>
        <dbReference type="ARBA" id="ARBA00022801"/>
    </source>
</evidence>
<dbReference type="CDD" id="cd07560">
    <property type="entry name" value="Peptidase_S41_CPP"/>
    <property type="match status" value="1"/>
</dbReference>
<dbReference type="SUPFAM" id="SSF50156">
    <property type="entry name" value="PDZ domain-like"/>
    <property type="match status" value="1"/>
</dbReference>